<gene>
    <name evidence="1" type="ORF">TRAPUB_10665</name>
</gene>
<comment type="caution">
    <text evidence="1">The sequence shown here is derived from an EMBL/GenBank/DDBJ whole genome shotgun (WGS) entry which is preliminary data.</text>
</comment>
<dbReference type="InterPro" id="IPR029058">
    <property type="entry name" value="AB_hydrolase_fold"/>
</dbReference>
<name>A0A1M2VZ70_TRAPU</name>
<reference evidence="1 2" key="1">
    <citation type="submission" date="2016-10" db="EMBL/GenBank/DDBJ databases">
        <title>Genome sequence of the basidiomycete white-rot fungus Trametes pubescens.</title>
        <authorList>
            <person name="Makela M.R."/>
            <person name="Granchi Z."/>
            <person name="Peng M."/>
            <person name="De Vries R.P."/>
            <person name="Grigoriev I."/>
            <person name="Riley R."/>
            <person name="Hilden K."/>
        </authorList>
    </citation>
    <scope>NUCLEOTIDE SEQUENCE [LARGE SCALE GENOMIC DNA]</scope>
    <source>
        <strain evidence="1 2">FBCC735</strain>
    </source>
</reference>
<dbReference type="OMA" id="FIMYGAR"/>
<dbReference type="SUPFAM" id="SSF53474">
    <property type="entry name" value="alpha/beta-Hydrolases"/>
    <property type="match status" value="1"/>
</dbReference>
<proteinExistence type="predicted"/>
<evidence type="ECO:0000313" key="2">
    <source>
        <dbReference type="Proteomes" id="UP000184267"/>
    </source>
</evidence>
<dbReference type="Gene3D" id="3.40.50.1820">
    <property type="entry name" value="alpha/beta hydrolase"/>
    <property type="match status" value="1"/>
</dbReference>
<evidence type="ECO:0008006" key="3">
    <source>
        <dbReference type="Google" id="ProtNLM"/>
    </source>
</evidence>
<protein>
    <recommendedName>
        <fullName evidence="3">AB hydrolase-1 domain-containing protein</fullName>
    </recommendedName>
</protein>
<dbReference type="Proteomes" id="UP000184267">
    <property type="component" value="Unassembled WGS sequence"/>
</dbReference>
<sequence length="196" mass="21359">MPTAPVDDNGTVLYFEDSGAPSGSTDYTTLVLVHGTCFHSAVYRPMIPFAAERNLRLVLLNLRDYPGSTLLSPEDVNDLRGPSEEAQARAIGNRGVEIAVFLCWFIESQRIPPIDEATGTGGLSLLSWSGGNCPAAAVFAHADKLPEETRRLLGTYLRSFIMYGARRRLELHSNQVLIREIQTPAAPLSGNHAHQG</sequence>
<organism evidence="1 2">
    <name type="scientific">Trametes pubescens</name>
    <name type="common">White-rot fungus</name>
    <dbReference type="NCBI Taxonomy" id="154538"/>
    <lineage>
        <taxon>Eukaryota</taxon>
        <taxon>Fungi</taxon>
        <taxon>Dikarya</taxon>
        <taxon>Basidiomycota</taxon>
        <taxon>Agaricomycotina</taxon>
        <taxon>Agaricomycetes</taxon>
        <taxon>Polyporales</taxon>
        <taxon>Polyporaceae</taxon>
        <taxon>Trametes</taxon>
    </lineage>
</organism>
<dbReference type="OrthoDB" id="3466517at2759"/>
<keyword evidence="2" id="KW-1185">Reference proteome</keyword>
<evidence type="ECO:0000313" key="1">
    <source>
        <dbReference type="EMBL" id="OJT12830.1"/>
    </source>
</evidence>
<dbReference type="EMBL" id="MNAD01000447">
    <property type="protein sequence ID" value="OJT12830.1"/>
    <property type="molecule type" value="Genomic_DNA"/>
</dbReference>
<dbReference type="AlphaFoldDB" id="A0A1M2VZ70"/>
<accession>A0A1M2VZ70</accession>